<dbReference type="EMBL" id="HACG01014548">
    <property type="protein sequence ID" value="CEK61413.1"/>
    <property type="molecule type" value="Transcribed_RNA"/>
</dbReference>
<name>A0A0B6YYX4_9EUPU</name>
<protein>
    <submittedName>
        <fullName evidence="1">Uncharacterized protein</fullName>
    </submittedName>
</protein>
<dbReference type="AlphaFoldDB" id="A0A0B6YYX4"/>
<organism evidence="1">
    <name type="scientific">Arion vulgaris</name>
    <dbReference type="NCBI Taxonomy" id="1028688"/>
    <lineage>
        <taxon>Eukaryota</taxon>
        <taxon>Metazoa</taxon>
        <taxon>Spiralia</taxon>
        <taxon>Lophotrochozoa</taxon>
        <taxon>Mollusca</taxon>
        <taxon>Gastropoda</taxon>
        <taxon>Heterobranchia</taxon>
        <taxon>Euthyneura</taxon>
        <taxon>Panpulmonata</taxon>
        <taxon>Eupulmonata</taxon>
        <taxon>Stylommatophora</taxon>
        <taxon>Helicina</taxon>
        <taxon>Arionoidea</taxon>
        <taxon>Arionidae</taxon>
        <taxon>Arion</taxon>
    </lineage>
</organism>
<accession>A0A0B6YYX4</accession>
<feature type="non-terminal residue" evidence="1">
    <location>
        <position position="1"/>
    </location>
</feature>
<reference evidence="1" key="1">
    <citation type="submission" date="2014-12" db="EMBL/GenBank/DDBJ databases">
        <title>Insight into the proteome of Arion vulgaris.</title>
        <authorList>
            <person name="Aradska J."/>
            <person name="Bulat T."/>
            <person name="Smidak R."/>
            <person name="Sarate P."/>
            <person name="Gangsoo J."/>
            <person name="Sialana F."/>
            <person name="Bilban M."/>
            <person name="Lubec G."/>
        </authorList>
    </citation>
    <scope>NUCLEOTIDE SEQUENCE</scope>
    <source>
        <tissue evidence="1">Skin</tissue>
    </source>
</reference>
<proteinExistence type="predicted"/>
<sequence>PDVESPVNLTFLDDNNEPFVFDSKKVVDDEDNLDETCEDDANVSDAFDDITGCNRDVICGINKGDFFCREISEGEDDKHDPEIMDGSAVTELPGCLCVMDDIELTVFTLEPLLRTESTTLLNIEVLSCCKPVRLPTGDEAAVPKELGVVPSRTGKVTKGVDPTRA</sequence>
<gene>
    <name evidence="1" type="primary">ORF42192</name>
</gene>
<evidence type="ECO:0000313" key="1">
    <source>
        <dbReference type="EMBL" id="CEK61413.1"/>
    </source>
</evidence>